<feature type="signal peptide" evidence="1">
    <location>
        <begin position="1"/>
        <end position="20"/>
    </location>
</feature>
<gene>
    <name evidence="2" type="ORF">PoB_004041700</name>
</gene>
<reference evidence="2 3" key="1">
    <citation type="journal article" date="2021" name="Elife">
        <title>Chloroplast acquisition without the gene transfer in kleptoplastic sea slugs, Plakobranchus ocellatus.</title>
        <authorList>
            <person name="Maeda T."/>
            <person name="Takahashi S."/>
            <person name="Yoshida T."/>
            <person name="Shimamura S."/>
            <person name="Takaki Y."/>
            <person name="Nagai Y."/>
            <person name="Toyoda A."/>
            <person name="Suzuki Y."/>
            <person name="Arimoto A."/>
            <person name="Ishii H."/>
            <person name="Satoh N."/>
            <person name="Nishiyama T."/>
            <person name="Hasebe M."/>
            <person name="Maruyama T."/>
            <person name="Minagawa J."/>
            <person name="Obokata J."/>
            <person name="Shigenobu S."/>
        </authorList>
    </citation>
    <scope>NUCLEOTIDE SEQUENCE [LARGE SCALE GENOMIC DNA]</scope>
</reference>
<accession>A0AAV4B316</accession>
<evidence type="ECO:0000313" key="2">
    <source>
        <dbReference type="EMBL" id="GFO13912.1"/>
    </source>
</evidence>
<organism evidence="2 3">
    <name type="scientific">Plakobranchus ocellatus</name>
    <dbReference type="NCBI Taxonomy" id="259542"/>
    <lineage>
        <taxon>Eukaryota</taxon>
        <taxon>Metazoa</taxon>
        <taxon>Spiralia</taxon>
        <taxon>Lophotrochozoa</taxon>
        <taxon>Mollusca</taxon>
        <taxon>Gastropoda</taxon>
        <taxon>Heterobranchia</taxon>
        <taxon>Euthyneura</taxon>
        <taxon>Panpulmonata</taxon>
        <taxon>Sacoglossa</taxon>
        <taxon>Placobranchoidea</taxon>
        <taxon>Plakobranchidae</taxon>
        <taxon>Plakobranchus</taxon>
    </lineage>
</organism>
<dbReference type="Proteomes" id="UP000735302">
    <property type="component" value="Unassembled WGS sequence"/>
</dbReference>
<name>A0AAV4B316_9GAST</name>
<keyword evidence="3" id="KW-1185">Reference proteome</keyword>
<protein>
    <recommendedName>
        <fullName evidence="4">Prokineticin domain-containing protein</fullName>
    </recommendedName>
</protein>
<evidence type="ECO:0000256" key="1">
    <source>
        <dbReference type="SAM" id="SignalP"/>
    </source>
</evidence>
<evidence type="ECO:0008006" key="4">
    <source>
        <dbReference type="Google" id="ProtNLM"/>
    </source>
</evidence>
<comment type="caution">
    <text evidence="2">The sequence shown here is derived from an EMBL/GenBank/DDBJ whole genome shotgun (WGS) entry which is preliminary data.</text>
</comment>
<keyword evidence="1" id="KW-0732">Signal</keyword>
<feature type="chain" id="PRO_5043786140" description="Prokineticin domain-containing protein" evidence="1">
    <location>
        <begin position="21"/>
        <end position="94"/>
    </location>
</feature>
<proteinExistence type="predicted"/>
<dbReference type="EMBL" id="BLXT01004515">
    <property type="protein sequence ID" value="GFO13912.1"/>
    <property type="molecule type" value="Genomic_DNA"/>
</dbReference>
<dbReference type="AlphaFoldDB" id="A0AAV4B316"/>
<sequence>MVRQAFILTILVCLFGLSVQSKRKTCAVLYADDCTNLPCCTPGPFGPISCYRVDHGRRCFVSARMLGICMEDDCIAYVSLIAGWIINVGVAEPK</sequence>
<evidence type="ECO:0000313" key="3">
    <source>
        <dbReference type="Proteomes" id="UP000735302"/>
    </source>
</evidence>